<sequence>MQLQMHCSSEVSAWYIFVPWRAWFHVLICSRRVALCCHHSGGKSQRTPANDEDKRLTAPATRNWGYSFVNKAAYAGEQSIAGRCV</sequence>
<dbReference type="EMBL" id="JACVVK020000313">
    <property type="protein sequence ID" value="KAK7478977.1"/>
    <property type="molecule type" value="Genomic_DNA"/>
</dbReference>
<evidence type="ECO:0000313" key="1">
    <source>
        <dbReference type="EMBL" id="KAK7478977.1"/>
    </source>
</evidence>
<dbReference type="Proteomes" id="UP001519460">
    <property type="component" value="Unassembled WGS sequence"/>
</dbReference>
<reference evidence="1 2" key="1">
    <citation type="journal article" date="2023" name="Sci. Data">
        <title>Genome assembly of the Korean intertidal mud-creeper Batillaria attramentaria.</title>
        <authorList>
            <person name="Patra A.K."/>
            <person name="Ho P.T."/>
            <person name="Jun S."/>
            <person name="Lee S.J."/>
            <person name="Kim Y."/>
            <person name="Won Y.J."/>
        </authorList>
    </citation>
    <scope>NUCLEOTIDE SEQUENCE [LARGE SCALE GENOMIC DNA]</scope>
    <source>
        <strain evidence="1">Wonlab-2016</strain>
    </source>
</reference>
<gene>
    <name evidence="1" type="ORF">BaRGS_00029738</name>
</gene>
<comment type="caution">
    <text evidence="1">The sequence shown here is derived from an EMBL/GenBank/DDBJ whole genome shotgun (WGS) entry which is preliminary data.</text>
</comment>
<evidence type="ECO:0000313" key="2">
    <source>
        <dbReference type="Proteomes" id="UP001519460"/>
    </source>
</evidence>
<accession>A0ABD0JVI1</accession>
<proteinExistence type="predicted"/>
<dbReference type="AlphaFoldDB" id="A0ABD0JVI1"/>
<name>A0ABD0JVI1_9CAEN</name>
<organism evidence="1 2">
    <name type="scientific">Batillaria attramentaria</name>
    <dbReference type="NCBI Taxonomy" id="370345"/>
    <lineage>
        <taxon>Eukaryota</taxon>
        <taxon>Metazoa</taxon>
        <taxon>Spiralia</taxon>
        <taxon>Lophotrochozoa</taxon>
        <taxon>Mollusca</taxon>
        <taxon>Gastropoda</taxon>
        <taxon>Caenogastropoda</taxon>
        <taxon>Sorbeoconcha</taxon>
        <taxon>Cerithioidea</taxon>
        <taxon>Batillariidae</taxon>
        <taxon>Batillaria</taxon>
    </lineage>
</organism>
<protein>
    <recommendedName>
        <fullName evidence="3">Secreted protein</fullName>
    </recommendedName>
</protein>
<evidence type="ECO:0008006" key="3">
    <source>
        <dbReference type="Google" id="ProtNLM"/>
    </source>
</evidence>
<keyword evidence="2" id="KW-1185">Reference proteome</keyword>